<accession>A0A7X3FGI9</accession>
<evidence type="ECO:0000313" key="13">
    <source>
        <dbReference type="EMBL" id="MVO99355.1"/>
    </source>
</evidence>
<dbReference type="GO" id="GO:0005507">
    <property type="term" value="F:copper ion binding"/>
    <property type="evidence" value="ECO:0007669"/>
    <property type="project" value="TreeGrafter"/>
</dbReference>
<evidence type="ECO:0000256" key="1">
    <source>
        <dbReference type="ARBA" id="ARBA00000553"/>
    </source>
</evidence>
<dbReference type="InterPro" id="IPR011324">
    <property type="entry name" value="Cytotoxic_necrot_fac-like_cat"/>
</dbReference>
<dbReference type="AlphaFoldDB" id="A0A7X3FGI9"/>
<comment type="function">
    <text evidence="3">Purine nucleoside enzyme that catalyzes the phosphorolysis of adenosine and inosine nucleosides, yielding D-ribose 1-phosphate and the respective free bases, adenine and hypoxanthine. Also catalyzes the phosphorolysis of S-methyl-5'-thioadenosine into adenine and S-methyl-5-thio-alpha-D-ribose 1-phosphate. Also has adenosine deaminase activity.</text>
</comment>
<evidence type="ECO:0000256" key="8">
    <source>
        <dbReference type="ARBA" id="ARBA00022833"/>
    </source>
</evidence>
<evidence type="ECO:0000256" key="5">
    <source>
        <dbReference type="ARBA" id="ARBA00022679"/>
    </source>
</evidence>
<dbReference type="CDD" id="cd16833">
    <property type="entry name" value="YfiH"/>
    <property type="match status" value="1"/>
</dbReference>
<evidence type="ECO:0000256" key="10">
    <source>
        <dbReference type="ARBA" id="ARBA00048968"/>
    </source>
</evidence>
<keyword evidence="6" id="KW-0479">Metal-binding</keyword>
<evidence type="ECO:0000256" key="12">
    <source>
        <dbReference type="RuleBase" id="RU361274"/>
    </source>
</evidence>
<name>A0A7X3FGI9_9BACL</name>
<reference evidence="13 14" key="1">
    <citation type="journal article" date="2019" name="Microorganisms">
        <title>Paenibacillus lutrae sp. nov., A Chitinolytic Species Isolated from A River Otter in Castril Natural Park, Granada, Spain.</title>
        <authorList>
            <person name="Rodriguez M."/>
            <person name="Reina J.C."/>
            <person name="Bejar V."/>
            <person name="Llamas I."/>
        </authorList>
    </citation>
    <scope>NUCLEOTIDE SEQUENCE [LARGE SCALE GENOMIC DNA]</scope>
    <source>
        <strain evidence="13 14">N10</strain>
    </source>
</reference>
<comment type="caution">
    <text evidence="13">The sequence shown here is derived from an EMBL/GenBank/DDBJ whole genome shotgun (WGS) entry which is preliminary data.</text>
</comment>
<evidence type="ECO:0000256" key="4">
    <source>
        <dbReference type="ARBA" id="ARBA00007353"/>
    </source>
</evidence>
<protein>
    <recommendedName>
        <fullName evidence="12">Purine nucleoside phosphorylase</fullName>
    </recommendedName>
</protein>
<dbReference type="PANTHER" id="PTHR30616:SF2">
    <property type="entry name" value="PURINE NUCLEOSIDE PHOSPHORYLASE LACC1"/>
    <property type="match status" value="1"/>
</dbReference>
<evidence type="ECO:0000256" key="6">
    <source>
        <dbReference type="ARBA" id="ARBA00022723"/>
    </source>
</evidence>
<comment type="cofactor">
    <cofactor evidence="2">
        <name>Zn(2+)</name>
        <dbReference type="ChEBI" id="CHEBI:29105"/>
    </cofactor>
</comment>
<evidence type="ECO:0000256" key="9">
    <source>
        <dbReference type="ARBA" id="ARBA00047989"/>
    </source>
</evidence>
<keyword evidence="5" id="KW-0808">Transferase</keyword>
<sequence length="284" mass="30824">MEPFVRTRTNAGEPELFVLSGLQERFPFLQAGFTSRHGGVSSAPFDSLNMGLHVNDGENDVTHNRKKLAEALNVPFGALTFGEQVHGKNVAVVSAEMKGKGRLSRADALQDTDAFVTADKGVMLCALFADCVPIYLIDPVNRVVGLAHAGWKGTVLNIGAATLASMSRSFGSRPDEVYAAIGPSIGACCYEVDDTVADRIYQAHAEIGAPQEDTDRVVMPHNKGKYQLNLQECNRQFLEKAGILSSRIEVTKLCTSCATDSFYSHRKEKGLTGRMAAWIGLRDE</sequence>
<comment type="catalytic activity">
    <reaction evidence="10">
        <text>adenosine + phosphate = alpha-D-ribose 1-phosphate + adenine</text>
        <dbReference type="Rhea" id="RHEA:27642"/>
        <dbReference type="ChEBI" id="CHEBI:16335"/>
        <dbReference type="ChEBI" id="CHEBI:16708"/>
        <dbReference type="ChEBI" id="CHEBI:43474"/>
        <dbReference type="ChEBI" id="CHEBI:57720"/>
        <dbReference type="EC" id="2.4.2.1"/>
    </reaction>
    <physiologicalReaction direction="left-to-right" evidence="10">
        <dbReference type="Rhea" id="RHEA:27643"/>
    </physiologicalReaction>
</comment>
<dbReference type="SUPFAM" id="SSF64438">
    <property type="entry name" value="CNF1/YfiH-like putative cysteine hydrolases"/>
    <property type="match status" value="1"/>
</dbReference>
<dbReference type="Proteomes" id="UP000490800">
    <property type="component" value="Unassembled WGS sequence"/>
</dbReference>
<evidence type="ECO:0000256" key="11">
    <source>
        <dbReference type="ARBA" id="ARBA00049893"/>
    </source>
</evidence>
<keyword evidence="8" id="KW-0862">Zinc</keyword>
<dbReference type="PANTHER" id="PTHR30616">
    <property type="entry name" value="UNCHARACTERIZED PROTEIN YFIH"/>
    <property type="match status" value="1"/>
</dbReference>
<evidence type="ECO:0000256" key="7">
    <source>
        <dbReference type="ARBA" id="ARBA00022801"/>
    </source>
</evidence>
<dbReference type="InterPro" id="IPR003730">
    <property type="entry name" value="Cu_polyphenol_OxRdtase"/>
</dbReference>
<dbReference type="RefSeq" id="WP_157334307.1">
    <property type="nucleotide sequence ID" value="NZ_RHLK01000003.1"/>
</dbReference>
<comment type="similarity">
    <text evidence="4 12">Belongs to the purine nucleoside phosphorylase YfiH/LACC1 family.</text>
</comment>
<dbReference type="Pfam" id="PF02578">
    <property type="entry name" value="Cu-oxidase_4"/>
    <property type="match status" value="1"/>
</dbReference>
<gene>
    <name evidence="13" type="primary">pgeF</name>
    <name evidence="13" type="ORF">EDM21_07410</name>
</gene>
<comment type="catalytic activity">
    <reaction evidence="9">
        <text>adenosine + H2O + H(+) = inosine + NH4(+)</text>
        <dbReference type="Rhea" id="RHEA:24408"/>
        <dbReference type="ChEBI" id="CHEBI:15377"/>
        <dbReference type="ChEBI" id="CHEBI:15378"/>
        <dbReference type="ChEBI" id="CHEBI:16335"/>
        <dbReference type="ChEBI" id="CHEBI:17596"/>
        <dbReference type="ChEBI" id="CHEBI:28938"/>
        <dbReference type="EC" id="3.5.4.4"/>
    </reaction>
    <physiologicalReaction direction="left-to-right" evidence="9">
        <dbReference type="Rhea" id="RHEA:24409"/>
    </physiologicalReaction>
</comment>
<evidence type="ECO:0000256" key="3">
    <source>
        <dbReference type="ARBA" id="ARBA00003215"/>
    </source>
</evidence>
<dbReference type="GO" id="GO:0016787">
    <property type="term" value="F:hydrolase activity"/>
    <property type="evidence" value="ECO:0007669"/>
    <property type="project" value="UniProtKB-KW"/>
</dbReference>
<comment type="catalytic activity">
    <reaction evidence="1">
        <text>inosine + phosphate = alpha-D-ribose 1-phosphate + hypoxanthine</text>
        <dbReference type="Rhea" id="RHEA:27646"/>
        <dbReference type="ChEBI" id="CHEBI:17368"/>
        <dbReference type="ChEBI" id="CHEBI:17596"/>
        <dbReference type="ChEBI" id="CHEBI:43474"/>
        <dbReference type="ChEBI" id="CHEBI:57720"/>
        <dbReference type="EC" id="2.4.2.1"/>
    </reaction>
    <physiologicalReaction direction="left-to-right" evidence="1">
        <dbReference type="Rhea" id="RHEA:27647"/>
    </physiologicalReaction>
</comment>
<evidence type="ECO:0000313" key="14">
    <source>
        <dbReference type="Proteomes" id="UP000490800"/>
    </source>
</evidence>
<dbReference type="EMBL" id="RHLK01000003">
    <property type="protein sequence ID" value="MVO99355.1"/>
    <property type="molecule type" value="Genomic_DNA"/>
</dbReference>
<dbReference type="InterPro" id="IPR038371">
    <property type="entry name" value="Cu_polyphenol_OxRdtase_sf"/>
</dbReference>
<comment type="catalytic activity">
    <reaction evidence="11">
        <text>S-methyl-5'-thioadenosine + phosphate = 5-(methylsulfanyl)-alpha-D-ribose 1-phosphate + adenine</text>
        <dbReference type="Rhea" id="RHEA:11852"/>
        <dbReference type="ChEBI" id="CHEBI:16708"/>
        <dbReference type="ChEBI" id="CHEBI:17509"/>
        <dbReference type="ChEBI" id="CHEBI:43474"/>
        <dbReference type="ChEBI" id="CHEBI:58533"/>
        <dbReference type="EC" id="2.4.2.28"/>
    </reaction>
    <physiologicalReaction direction="left-to-right" evidence="11">
        <dbReference type="Rhea" id="RHEA:11853"/>
    </physiologicalReaction>
</comment>
<keyword evidence="7" id="KW-0378">Hydrolase</keyword>
<organism evidence="13 14">
    <name type="scientific">Paenibacillus lutrae</name>
    <dbReference type="NCBI Taxonomy" id="2078573"/>
    <lineage>
        <taxon>Bacteria</taxon>
        <taxon>Bacillati</taxon>
        <taxon>Bacillota</taxon>
        <taxon>Bacilli</taxon>
        <taxon>Bacillales</taxon>
        <taxon>Paenibacillaceae</taxon>
        <taxon>Paenibacillus</taxon>
    </lineage>
</organism>
<dbReference type="Gene3D" id="3.60.140.10">
    <property type="entry name" value="CNF1/YfiH-like putative cysteine hydrolases"/>
    <property type="match status" value="1"/>
</dbReference>
<evidence type="ECO:0000256" key="2">
    <source>
        <dbReference type="ARBA" id="ARBA00001947"/>
    </source>
</evidence>
<dbReference type="GO" id="GO:0017061">
    <property type="term" value="F:S-methyl-5-thioadenosine phosphorylase activity"/>
    <property type="evidence" value="ECO:0007669"/>
    <property type="project" value="UniProtKB-EC"/>
</dbReference>
<dbReference type="OrthoDB" id="4279at2"/>
<proteinExistence type="inferred from homology"/>
<keyword evidence="14" id="KW-1185">Reference proteome</keyword>
<dbReference type="NCBIfam" id="TIGR00726">
    <property type="entry name" value="peptidoglycan editing factor PgeF"/>
    <property type="match status" value="1"/>
</dbReference>